<proteinExistence type="predicted"/>
<sequence>MIPELNNTVLHVMLDDIYIKHFQDIGHKGEMKWPARSPNLVPNDLFYWGFLQSKVFDGTALNMEQLKHCIRTVSDQIMPLQLQNTLNNLYHRLGYCLAVNEEVFENLL</sequence>
<name>A0A8K0DHJ7_IGNLU</name>
<organism evidence="1 2">
    <name type="scientific">Ignelater luminosus</name>
    <name type="common">Cucubano</name>
    <name type="synonym">Pyrophorus luminosus</name>
    <dbReference type="NCBI Taxonomy" id="2038154"/>
    <lineage>
        <taxon>Eukaryota</taxon>
        <taxon>Metazoa</taxon>
        <taxon>Ecdysozoa</taxon>
        <taxon>Arthropoda</taxon>
        <taxon>Hexapoda</taxon>
        <taxon>Insecta</taxon>
        <taxon>Pterygota</taxon>
        <taxon>Neoptera</taxon>
        <taxon>Endopterygota</taxon>
        <taxon>Coleoptera</taxon>
        <taxon>Polyphaga</taxon>
        <taxon>Elateriformia</taxon>
        <taxon>Elateroidea</taxon>
        <taxon>Elateridae</taxon>
        <taxon>Agrypninae</taxon>
        <taxon>Pyrophorini</taxon>
        <taxon>Ignelater</taxon>
    </lineage>
</organism>
<dbReference type="EMBL" id="VTPC01000956">
    <property type="protein sequence ID" value="KAF2903692.1"/>
    <property type="molecule type" value="Genomic_DNA"/>
</dbReference>
<dbReference type="Gene3D" id="3.30.420.10">
    <property type="entry name" value="Ribonuclease H-like superfamily/Ribonuclease H"/>
    <property type="match status" value="1"/>
</dbReference>
<dbReference type="GO" id="GO:0003676">
    <property type="term" value="F:nucleic acid binding"/>
    <property type="evidence" value="ECO:0007669"/>
    <property type="project" value="InterPro"/>
</dbReference>
<dbReference type="Proteomes" id="UP000801492">
    <property type="component" value="Unassembled WGS sequence"/>
</dbReference>
<reference evidence="1" key="1">
    <citation type="submission" date="2019-08" db="EMBL/GenBank/DDBJ databases">
        <title>The genome of the North American firefly Photinus pyralis.</title>
        <authorList>
            <consortium name="Photinus pyralis genome working group"/>
            <person name="Fallon T.R."/>
            <person name="Sander Lower S.E."/>
            <person name="Weng J.-K."/>
        </authorList>
    </citation>
    <scope>NUCLEOTIDE SEQUENCE</scope>
    <source>
        <strain evidence="1">TRF0915ILg1</strain>
        <tissue evidence="1">Whole body</tissue>
    </source>
</reference>
<dbReference type="PANTHER" id="PTHR47326">
    <property type="entry name" value="TRANSPOSABLE ELEMENT TC3 TRANSPOSASE-LIKE PROTEIN"/>
    <property type="match status" value="1"/>
</dbReference>
<keyword evidence="2" id="KW-1185">Reference proteome</keyword>
<comment type="caution">
    <text evidence="1">The sequence shown here is derived from an EMBL/GenBank/DDBJ whole genome shotgun (WGS) entry which is preliminary data.</text>
</comment>
<dbReference type="InterPro" id="IPR036397">
    <property type="entry name" value="RNaseH_sf"/>
</dbReference>
<dbReference type="AlphaFoldDB" id="A0A8K0DHJ7"/>
<accession>A0A8K0DHJ7</accession>
<evidence type="ECO:0000313" key="1">
    <source>
        <dbReference type="EMBL" id="KAF2903692.1"/>
    </source>
</evidence>
<dbReference type="PANTHER" id="PTHR47326:SF1">
    <property type="entry name" value="HTH PSQ-TYPE DOMAIN-CONTAINING PROTEIN"/>
    <property type="match status" value="1"/>
</dbReference>
<dbReference type="OrthoDB" id="6726328at2759"/>
<gene>
    <name evidence="1" type="ORF">ILUMI_02487</name>
</gene>
<protein>
    <submittedName>
        <fullName evidence="1">Uncharacterized protein</fullName>
    </submittedName>
</protein>
<evidence type="ECO:0000313" key="2">
    <source>
        <dbReference type="Proteomes" id="UP000801492"/>
    </source>
</evidence>